<sequence length="199" mass="22492">MPEEQHRGLLVVVSAPSGGGKDSVIDALLKIFPNSTRLITTTTRPKRPGEIDGINYYFISPDTFQNLIMNKELIEYNFYANQYYGMQKSKLKEALEKYDLVFSNIEVNGKKNMDGAGIKNLSIFLLPESMEVLHRRIVVRGGLTPDVIEERLETASKEIAQSNSYDYQVVNKEGKLEETIAQVADVLKKHLAEHQENLS</sequence>
<dbReference type="PANTHER" id="PTHR23117">
    <property type="entry name" value="GUANYLATE KINASE-RELATED"/>
    <property type="match status" value="1"/>
</dbReference>
<dbReference type="FunFam" id="3.30.63.10:FF:000002">
    <property type="entry name" value="Guanylate kinase 1"/>
    <property type="match status" value="1"/>
</dbReference>
<proteinExistence type="inferred from homology"/>
<organism evidence="10 11">
    <name type="scientific">Candidatus Magasanikbacteria bacterium CG10_big_fil_rev_8_21_14_0_10_36_32</name>
    <dbReference type="NCBI Taxonomy" id="1974646"/>
    <lineage>
        <taxon>Bacteria</taxon>
        <taxon>Candidatus Magasanikiibacteriota</taxon>
    </lineage>
</organism>
<dbReference type="InterPro" id="IPR027417">
    <property type="entry name" value="P-loop_NTPase"/>
</dbReference>
<comment type="caution">
    <text evidence="10">The sequence shown here is derived from an EMBL/GenBank/DDBJ whole genome shotgun (WGS) entry which is preliminary data.</text>
</comment>
<gene>
    <name evidence="10" type="ORF">COU29_01120</name>
</gene>
<evidence type="ECO:0000256" key="7">
    <source>
        <dbReference type="ARBA" id="ARBA00022840"/>
    </source>
</evidence>
<dbReference type="InterPro" id="IPR008144">
    <property type="entry name" value="Guanylate_kin-like_dom"/>
</dbReference>
<dbReference type="Proteomes" id="UP000231426">
    <property type="component" value="Unassembled WGS sequence"/>
</dbReference>
<protein>
    <recommendedName>
        <fullName evidence="3">Guanylate kinase</fullName>
        <ecNumber evidence="2">2.7.4.8</ecNumber>
    </recommendedName>
    <alternativeName>
        <fullName evidence="8">GMP kinase</fullName>
    </alternativeName>
</protein>
<dbReference type="Pfam" id="PF00625">
    <property type="entry name" value="Guanylate_kin"/>
    <property type="match status" value="1"/>
</dbReference>
<dbReference type="Gene3D" id="3.40.50.300">
    <property type="entry name" value="P-loop containing nucleotide triphosphate hydrolases"/>
    <property type="match status" value="1"/>
</dbReference>
<keyword evidence="6 10" id="KW-0418">Kinase</keyword>
<name>A0A2M6W6H5_9BACT</name>
<dbReference type="Gene3D" id="3.30.63.10">
    <property type="entry name" value="Guanylate Kinase phosphate binding domain"/>
    <property type="match status" value="1"/>
</dbReference>
<evidence type="ECO:0000256" key="1">
    <source>
        <dbReference type="ARBA" id="ARBA00005790"/>
    </source>
</evidence>
<dbReference type="AlphaFoldDB" id="A0A2M6W6H5"/>
<evidence type="ECO:0000256" key="5">
    <source>
        <dbReference type="ARBA" id="ARBA00022741"/>
    </source>
</evidence>
<keyword evidence="7" id="KW-0067">ATP-binding</keyword>
<keyword evidence="5" id="KW-0547">Nucleotide-binding</keyword>
<dbReference type="InterPro" id="IPR008145">
    <property type="entry name" value="GK/Ca_channel_bsu"/>
</dbReference>
<dbReference type="EC" id="2.7.4.8" evidence="2"/>
<evidence type="ECO:0000256" key="3">
    <source>
        <dbReference type="ARBA" id="ARBA00016296"/>
    </source>
</evidence>
<reference evidence="11" key="1">
    <citation type="submission" date="2017-09" db="EMBL/GenBank/DDBJ databases">
        <title>Depth-based differentiation of microbial function through sediment-hosted aquifers and enrichment of novel symbionts in the deep terrestrial subsurface.</title>
        <authorList>
            <person name="Probst A.J."/>
            <person name="Ladd B."/>
            <person name="Jarett J.K."/>
            <person name="Geller-Mcgrath D.E."/>
            <person name="Sieber C.M.K."/>
            <person name="Emerson J.B."/>
            <person name="Anantharaman K."/>
            <person name="Thomas B.C."/>
            <person name="Malmstrom R."/>
            <person name="Stieglmeier M."/>
            <person name="Klingl A."/>
            <person name="Woyke T."/>
            <person name="Ryan C.M."/>
            <person name="Banfield J.F."/>
        </authorList>
    </citation>
    <scope>NUCLEOTIDE SEQUENCE [LARGE SCALE GENOMIC DNA]</scope>
</reference>
<dbReference type="GO" id="GO:0005829">
    <property type="term" value="C:cytosol"/>
    <property type="evidence" value="ECO:0007669"/>
    <property type="project" value="TreeGrafter"/>
</dbReference>
<dbReference type="PROSITE" id="PS50052">
    <property type="entry name" value="GUANYLATE_KINASE_2"/>
    <property type="match status" value="1"/>
</dbReference>
<comment type="similarity">
    <text evidence="1">Belongs to the guanylate kinase family.</text>
</comment>
<dbReference type="EMBL" id="PFBV01000003">
    <property type="protein sequence ID" value="PIT88374.1"/>
    <property type="molecule type" value="Genomic_DNA"/>
</dbReference>
<evidence type="ECO:0000313" key="11">
    <source>
        <dbReference type="Proteomes" id="UP000231426"/>
    </source>
</evidence>
<evidence type="ECO:0000256" key="8">
    <source>
        <dbReference type="ARBA" id="ARBA00030128"/>
    </source>
</evidence>
<dbReference type="NCBIfam" id="TIGR03263">
    <property type="entry name" value="guanyl_kin"/>
    <property type="match status" value="1"/>
</dbReference>
<feature type="domain" description="Guanylate kinase-like" evidence="9">
    <location>
        <begin position="8"/>
        <end position="188"/>
    </location>
</feature>
<keyword evidence="4" id="KW-0808">Transferase</keyword>
<dbReference type="PANTHER" id="PTHR23117:SF13">
    <property type="entry name" value="GUANYLATE KINASE"/>
    <property type="match status" value="1"/>
</dbReference>
<evidence type="ECO:0000256" key="2">
    <source>
        <dbReference type="ARBA" id="ARBA00012961"/>
    </source>
</evidence>
<dbReference type="GO" id="GO:0004385">
    <property type="term" value="F:GMP kinase activity"/>
    <property type="evidence" value="ECO:0007669"/>
    <property type="project" value="UniProtKB-EC"/>
</dbReference>
<dbReference type="InterPro" id="IPR017665">
    <property type="entry name" value="Guanylate_kinase"/>
</dbReference>
<evidence type="ECO:0000256" key="4">
    <source>
        <dbReference type="ARBA" id="ARBA00022679"/>
    </source>
</evidence>
<dbReference type="CDD" id="cd00071">
    <property type="entry name" value="GMPK"/>
    <property type="match status" value="1"/>
</dbReference>
<dbReference type="GO" id="GO:0005524">
    <property type="term" value="F:ATP binding"/>
    <property type="evidence" value="ECO:0007669"/>
    <property type="project" value="UniProtKB-KW"/>
</dbReference>
<evidence type="ECO:0000256" key="6">
    <source>
        <dbReference type="ARBA" id="ARBA00022777"/>
    </source>
</evidence>
<dbReference type="PROSITE" id="PS00856">
    <property type="entry name" value="GUANYLATE_KINASE_1"/>
    <property type="match status" value="1"/>
</dbReference>
<evidence type="ECO:0000259" key="9">
    <source>
        <dbReference type="PROSITE" id="PS50052"/>
    </source>
</evidence>
<evidence type="ECO:0000313" key="10">
    <source>
        <dbReference type="EMBL" id="PIT88374.1"/>
    </source>
</evidence>
<dbReference type="SUPFAM" id="SSF52540">
    <property type="entry name" value="P-loop containing nucleoside triphosphate hydrolases"/>
    <property type="match status" value="1"/>
</dbReference>
<accession>A0A2M6W6H5</accession>
<dbReference type="SMART" id="SM00072">
    <property type="entry name" value="GuKc"/>
    <property type="match status" value="1"/>
</dbReference>
<dbReference type="InterPro" id="IPR020590">
    <property type="entry name" value="Guanylate_kinase_CS"/>
</dbReference>